<dbReference type="InterPro" id="IPR002818">
    <property type="entry name" value="DJ-1/PfpI"/>
</dbReference>
<keyword evidence="3" id="KW-0804">Transcription</keyword>
<sequence length="333" mass="37339">MDTVVTRQRLFVFYLVPDFTLLAFSSAVEALRLANYVLGYEAYAWRLVSADGGKVWASCGVSFDTDNDVAAERQMLARGQRPFMTVICAGHHVERHANKPTEAWLRECRQNGVAIASLCTGAHILARAKLLDDKKCVIHWENFPSFVEQFRGACVRTSLFAIDGGIHTCAGGTASFDMMLHIIQRDFGEVVVSGVCELAFVDRVRSPSDRQRLPFARRTGALHPEITSLIERMQETLTEPLPVDELMVGIRLTRRQIERLFRNELSCSPARYYMKLRLERAKLLLSQMTTPIVEVAIASGFSSASHFSKCYRETYGCSPQQTRKHKSLALGAA</sequence>
<organism evidence="5 6">
    <name type="scientific">Aliidongia dinghuensis</name>
    <dbReference type="NCBI Taxonomy" id="1867774"/>
    <lineage>
        <taxon>Bacteria</taxon>
        <taxon>Pseudomonadati</taxon>
        <taxon>Pseudomonadota</taxon>
        <taxon>Alphaproteobacteria</taxon>
        <taxon>Rhodospirillales</taxon>
        <taxon>Dongiaceae</taxon>
        <taxon>Aliidongia</taxon>
    </lineage>
</organism>
<feature type="domain" description="HTH araC/xylS-type" evidence="4">
    <location>
        <begin position="227"/>
        <end position="325"/>
    </location>
</feature>
<evidence type="ECO:0000256" key="3">
    <source>
        <dbReference type="ARBA" id="ARBA00023163"/>
    </source>
</evidence>
<dbReference type="InterPro" id="IPR020449">
    <property type="entry name" value="Tscrpt_reg_AraC-type_HTH"/>
</dbReference>
<dbReference type="PROSITE" id="PS01124">
    <property type="entry name" value="HTH_ARAC_FAMILY_2"/>
    <property type="match status" value="1"/>
</dbReference>
<dbReference type="RefSeq" id="WP_189047814.1">
    <property type="nucleotide sequence ID" value="NZ_BMJQ01000008.1"/>
</dbReference>
<dbReference type="InterPro" id="IPR018062">
    <property type="entry name" value="HTH_AraC-typ_CS"/>
</dbReference>
<name>A0A8J2YUS0_9PROT</name>
<dbReference type="Pfam" id="PF01965">
    <property type="entry name" value="DJ-1_PfpI"/>
    <property type="match status" value="1"/>
</dbReference>
<dbReference type="InterPro" id="IPR009057">
    <property type="entry name" value="Homeodomain-like_sf"/>
</dbReference>
<keyword evidence="2" id="KW-0238">DNA-binding</keyword>
<proteinExistence type="predicted"/>
<dbReference type="PROSITE" id="PS00041">
    <property type="entry name" value="HTH_ARAC_FAMILY_1"/>
    <property type="match status" value="1"/>
</dbReference>
<reference evidence="5" key="1">
    <citation type="journal article" date="2014" name="Int. J. Syst. Evol. Microbiol.">
        <title>Complete genome sequence of Corynebacterium casei LMG S-19264T (=DSM 44701T), isolated from a smear-ripened cheese.</title>
        <authorList>
            <consortium name="US DOE Joint Genome Institute (JGI-PGF)"/>
            <person name="Walter F."/>
            <person name="Albersmeier A."/>
            <person name="Kalinowski J."/>
            <person name="Ruckert C."/>
        </authorList>
    </citation>
    <scope>NUCLEOTIDE SEQUENCE</scope>
    <source>
        <strain evidence="5">CGMCC 1.15725</strain>
    </source>
</reference>
<dbReference type="Pfam" id="PF12833">
    <property type="entry name" value="HTH_18"/>
    <property type="match status" value="1"/>
</dbReference>
<dbReference type="PRINTS" id="PR00032">
    <property type="entry name" value="HTHARAC"/>
</dbReference>
<dbReference type="CDD" id="cd03136">
    <property type="entry name" value="GATase1_AraC_ArgR_like"/>
    <property type="match status" value="1"/>
</dbReference>
<gene>
    <name evidence="5" type="ORF">GCM10011611_33700</name>
</gene>
<evidence type="ECO:0000256" key="1">
    <source>
        <dbReference type="ARBA" id="ARBA00023015"/>
    </source>
</evidence>
<keyword evidence="6" id="KW-1185">Reference proteome</keyword>
<dbReference type="SUPFAM" id="SSF52317">
    <property type="entry name" value="Class I glutamine amidotransferase-like"/>
    <property type="match status" value="1"/>
</dbReference>
<protein>
    <submittedName>
        <fullName evidence="5">AraC family transcriptional regulator</fullName>
    </submittedName>
</protein>
<dbReference type="SMART" id="SM00342">
    <property type="entry name" value="HTH_ARAC"/>
    <property type="match status" value="1"/>
</dbReference>
<dbReference type="AlphaFoldDB" id="A0A8J2YUS0"/>
<reference evidence="5" key="2">
    <citation type="submission" date="2020-09" db="EMBL/GenBank/DDBJ databases">
        <authorList>
            <person name="Sun Q."/>
            <person name="Zhou Y."/>
        </authorList>
    </citation>
    <scope>NUCLEOTIDE SEQUENCE</scope>
    <source>
        <strain evidence="5">CGMCC 1.15725</strain>
    </source>
</reference>
<evidence type="ECO:0000313" key="5">
    <source>
        <dbReference type="EMBL" id="GGF24905.1"/>
    </source>
</evidence>
<dbReference type="PANTHER" id="PTHR43130">
    <property type="entry name" value="ARAC-FAMILY TRANSCRIPTIONAL REGULATOR"/>
    <property type="match status" value="1"/>
</dbReference>
<dbReference type="PANTHER" id="PTHR43130:SF3">
    <property type="entry name" value="HTH-TYPE TRANSCRIPTIONAL REGULATOR RV1931C"/>
    <property type="match status" value="1"/>
</dbReference>
<keyword evidence="1" id="KW-0805">Transcription regulation</keyword>
<evidence type="ECO:0000313" key="6">
    <source>
        <dbReference type="Proteomes" id="UP000646365"/>
    </source>
</evidence>
<dbReference type="SUPFAM" id="SSF46689">
    <property type="entry name" value="Homeodomain-like"/>
    <property type="match status" value="1"/>
</dbReference>
<dbReference type="InterPro" id="IPR029062">
    <property type="entry name" value="Class_I_gatase-like"/>
</dbReference>
<dbReference type="InterPro" id="IPR018060">
    <property type="entry name" value="HTH_AraC"/>
</dbReference>
<dbReference type="InterPro" id="IPR052158">
    <property type="entry name" value="INH-QAR"/>
</dbReference>
<dbReference type="GO" id="GO:0043565">
    <property type="term" value="F:sequence-specific DNA binding"/>
    <property type="evidence" value="ECO:0007669"/>
    <property type="project" value="InterPro"/>
</dbReference>
<evidence type="ECO:0000259" key="4">
    <source>
        <dbReference type="PROSITE" id="PS01124"/>
    </source>
</evidence>
<dbReference type="EMBL" id="BMJQ01000008">
    <property type="protein sequence ID" value="GGF24905.1"/>
    <property type="molecule type" value="Genomic_DNA"/>
</dbReference>
<dbReference type="GO" id="GO:0003700">
    <property type="term" value="F:DNA-binding transcription factor activity"/>
    <property type="evidence" value="ECO:0007669"/>
    <property type="project" value="InterPro"/>
</dbReference>
<evidence type="ECO:0000256" key="2">
    <source>
        <dbReference type="ARBA" id="ARBA00023125"/>
    </source>
</evidence>
<accession>A0A8J2YUS0</accession>
<dbReference type="Proteomes" id="UP000646365">
    <property type="component" value="Unassembled WGS sequence"/>
</dbReference>
<dbReference type="Gene3D" id="3.40.50.880">
    <property type="match status" value="1"/>
</dbReference>
<dbReference type="Gene3D" id="1.10.10.60">
    <property type="entry name" value="Homeodomain-like"/>
    <property type="match status" value="1"/>
</dbReference>
<comment type="caution">
    <text evidence="5">The sequence shown here is derived from an EMBL/GenBank/DDBJ whole genome shotgun (WGS) entry which is preliminary data.</text>
</comment>